<accession>A0A4Z0ALF4</accession>
<sequence>MTIEEIRQLALWLKEHHLAGAEMTRPGVHLTLKRGAPTVSVVAAPVAVAAVEDQVLRTTGLGRLLLTHPQQNQPFVAVGDQLSAGQLVAVLQVGDLLLPQRSSVAARVIDVRVPCGTLVGYGEAFLGLEQLA</sequence>
<dbReference type="AlphaFoldDB" id="A0A4Z0ALF4"/>
<dbReference type="EMBL" id="QUZU01000029">
    <property type="protein sequence ID" value="TFY86828.1"/>
    <property type="molecule type" value="Genomic_DNA"/>
</dbReference>
<protein>
    <recommendedName>
        <fullName evidence="3">Lipoyl-binding domain-containing protein</fullName>
    </recommendedName>
</protein>
<organism evidence="1 2">
    <name type="scientific">Pseudomonas kairouanensis</name>
    <dbReference type="NCBI Taxonomy" id="2293832"/>
    <lineage>
        <taxon>Bacteria</taxon>
        <taxon>Pseudomonadati</taxon>
        <taxon>Pseudomonadota</taxon>
        <taxon>Gammaproteobacteria</taxon>
        <taxon>Pseudomonadales</taxon>
        <taxon>Pseudomonadaceae</taxon>
        <taxon>Pseudomonas</taxon>
    </lineage>
</organism>
<dbReference type="InterPro" id="IPR011053">
    <property type="entry name" value="Single_hybrid_motif"/>
</dbReference>
<reference evidence="1 2" key="1">
    <citation type="journal article" date="2019" name="Syst. Appl. Microbiol.">
        <title>New species of pathogenic Pseudomonas isolated from citrus in Tunisia: Proposal of Pseudomonas kairouanensis sp. nov. and Pseudomonas nabeulensis sp. nov.</title>
        <authorList>
            <person name="Oueslati M."/>
            <person name="Mulet M."/>
            <person name="Gomila M."/>
            <person name="Berge O."/>
            <person name="Hajlaoui M.R."/>
            <person name="Lalucat J."/>
            <person name="Sadfi-Zouaoui N."/>
            <person name="Garcia-Valdes E."/>
        </authorList>
    </citation>
    <scope>NUCLEOTIDE SEQUENCE [LARGE SCALE GENOMIC DNA]</scope>
    <source>
        <strain evidence="1 2">KC12</strain>
    </source>
</reference>
<keyword evidence="2" id="KW-1185">Reference proteome</keyword>
<evidence type="ECO:0008006" key="3">
    <source>
        <dbReference type="Google" id="ProtNLM"/>
    </source>
</evidence>
<name>A0A4Z0ALF4_9PSED</name>
<dbReference type="OrthoDB" id="7029820at2"/>
<dbReference type="Proteomes" id="UP000297391">
    <property type="component" value="Unassembled WGS sequence"/>
</dbReference>
<evidence type="ECO:0000313" key="2">
    <source>
        <dbReference type="Proteomes" id="UP000297391"/>
    </source>
</evidence>
<gene>
    <name evidence="1" type="ORF">DYL59_20895</name>
</gene>
<dbReference type="Gene3D" id="2.40.50.100">
    <property type="match status" value="1"/>
</dbReference>
<evidence type="ECO:0000313" key="1">
    <source>
        <dbReference type="EMBL" id="TFY86828.1"/>
    </source>
</evidence>
<proteinExistence type="predicted"/>
<comment type="caution">
    <text evidence="1">The sequence shown here is derived from an EMBL/GenBank/DDBJ whole genome shotgun (WGS) entry which is preliminary data.</text>
</comment>
<dbReference type="RefSeq" id="WP_135290873.1">
    <property type="nucleotide sequence ID" value="NZ_QUZU01000029.1"/>
</dbReference>
<dbReference type="SUPFAM" id="SSF51230">
    <property type="entry name" value="Single hybrid motif"/>
    <property type="match status" value="1"/>
</dbReference>